<dbReference type="InterPro" id="IPR052898">
    <property type="entry name" value="ACAD10-like"/>
</dbReference>
<dbReference type="EMBL" id="CM000608">
    <property type="protein sequence ID" value="EEC49673.1"/>
    <property type="molecule type" value="Genomic_DNA"/>
</dbReference>
<evidence type="ECO:0000313" key="2">
    <source>
        <dbReference type="EMBL" id="EEC49673.1"/>
    </source>
</evidence>
<dbReference type="PaxDb" id="2850-Phatr44815"/>
<dbReference type="InterPro" id="IPR002575">
    <property type="entry name" value="Aminoglycoside_PTrfase"/>
</dbReference>
<dbReference type="PANTHER" id="PTHR47829">
    <property type="entry name" value="HYDROLASE, PUTATIVE (AFU_ORTHOLOGUE AFUA_1G12880)-RELATED"/>
    <property type="match status" value="1"/>
</dbReference>
<dbReference type="InterPro" id="IPR041726">
    <property type="entry name" value="ACAD10_11_N"/>
</dbReference>
<dbReference type="OrthoDB" id="191037at2759"/>
<dbReference type="STRING" id="556484.B7FVR0"/>
<dbReference type="OMA" id="RAFYVME"/>
<dbReference type="KEGG" id="pti:PHATRDRAFT_44815"/>
<dbReference type="HOGENOM" id="CLU_007526_0_2_1"/>
<reference evidence="2 3" key="1">
    <citation type="journal article" date="2008" name="Nature">
        <title>The Phaeodactylum genome reveals the evolutionary history of diatom genomes.</title>
        <authorList>
            <person name="Bowler C."/>
            <person name="Allen A.E."/>
            <person name="Badger J.H."/>
            <person name="Grimwood J."/>
            <person name="Jabbari K."/>
            <person name="Kuo A."/>
            <person name="Maheswari U."/>
            <person name="Martens C."/>
            <person name="Maumus F."/>
            <person name="Otillar R.P."/>
            <person name="Rayko E."/>
            <person name="Salamov A."/>
            <person name="Vandepoele K."/>
            <person name="Beszteri B."/>
            <person name="Gruber A."/>
            <person name="Heijde M."/>
            <person name="Katinka M."/>
            <person name="Mock T."/>
            <person name="Valentin K."/>
            <person name="Verret F."/>
            <person name="Berges J.A."/>
            <person name="Brownlee C."/>
            <person name="Cadoret J.P."/>
            <person name="Chiovitti A."/>
            <person name="Choi C.J."/>
            <person name="Coesel S."/>
            <person name="De Martino A."/>
            <person name="Detter J.C."/>
            <person name="Durkin C."/>
            <person name="Falciatore A."/>
            <person name="Fournet J."/>
            <person name="Haruta M."/>
            <person name="Huysman M.J."/>
            <person name="Jenkins B.D."/>
            <person name="Jiroutova K."/>
            <person name="Jorgensen R.E."/>
            <person name="Joubert Y."/>
            <person name="Kaplan A."/>
            <person name="Kroger N."/>
            <person name="Kroth P.G."/>
            <person name="La Roche J."/>
            <person name="Lindquist E."/>
            <person name="Lommer M."/>
            <person name="Martin-Jezequel V."/>
            <person name="Lopez P.J."/>
            <person name="Lucas S."/>
            <person name="Mangogna M."/>
            <person name="McGinnis K."/>
            <person name="Medlin L.K."/>
            <person name="Montsant A."/>
            <person name="Oudot-Le Secq M.P."/>
            <person name="Napoli C."/>
            <person name="Obornik M."/>
            <person name="Parker M.S."/>
            <person name="Petit J.L."/>
            <person name="Porcel B.M."/>
            <person name="Poulsen N."/>
            <person name="Robison M."/>
            <person name="Rychlewski L."/>
            <person name="Rynearson T.A."/>
            <person name="Schmutz J."/>
            <person name="Shapiro H."/>
            <person name="Siaut M."/>
            <person name="Stanley M."/>
            <person name="Sussman M.R."/>
            <person name="Taylor A.R."/>
            <person name="Vardi A."/>
            <person name="von Dassow P."/>
            <person name="Vyverman W."/>
            <person name="Willis A."/>
            <person name="Wyrwicz L.S."/>
            <person name="Rokhsar D.S."/>
            <person name="Weissenbach J."/>
            <person name="Armbrust E.V."/>
            <person name="Green B.R."/>
            <person name="Van de Peer Y."/>
            <person name="Grigoriev I.V."/>
        </authorList>
    </citation>
    <scope>NUCLEOTIDE SEQUENCE [LARGE SCALE GENOMIC DNA]</scope>
    <source>
        <strain evidence="2 3">CCAP 1055/1</strain>
    </source>
</reference>
<dbReference type="eggNOG" id="ENOG502QQPX">
    <property type="taxonomic scope" value="Eukaryota"/>
</dbReference>
<name>B7FVR0_PHATC</name>
<dbReference type="Gene3D" id="3.30.200.20">
    <property type="entry name" value="Phosphorylase Kinase, domain 1"/>
    <property type="match status" value="1"/>
</dbReference>
<gene>
    <name evidence="2" type="ORF">PHATRDRAFT_44815</name>
</gene>
<dbReference type="RefSeq" id="XP_002178975.1">
    <property type="nucleotide sequence ID" value="XM_002178939.1"/>
</dbReference>
<dbReference type="GeneID" id="7199912"/>
<dbReference type="PANTHER" id="PTHR47829:SF1">
    <property type="entry name" value="HAD FAMILY PHOSPHATASE"/>
    <property type="match status" value="1"/>
</dbReference>
<dbReference type="SUPFAM" id="SSF56112">
    <property type="entry name" value="Protein kinase-like (PK-like)"/>
    <property type="match status" value="1"/>
</dbReference>
<dbReference type="AlphaFoldDB" id="B7FVR0"/>
<feature type="domain" description="Aminoglycoside phosphotransferase" evidence="1">
    <location>
        <begin position="52"/>
        <end position="294"/>
    </location>
</feature>
<protein>
    <recommendedName>
        <fullName evidence="1">Aminoglycoside phosphotransferase domain-containing protein</fullName>
    </recommendedName>
</protein>
<reference evidence="3" key="2">
    <citation type="submission" date="2008-08" db="EMBL/GenBank/DDBJ databases">
        <authorList>
            <consortium name="Diatom Consortium"/>
            <person name="Grigoriev I."/>
            <person name="Grimwood J."/>
            <person name="Kuo A."/>
            <person name="Otillar R.P."/>
            <person name="Salamov A."/>
            <person name="Detter J.C."/>
            <person name="Lindquist E."/>
            <person name="Shapiro H."/>
            <person name="Lucas S."/>
            <person name="Glavina del Rio T."/>
            <person name="Pitluck S."/>
            <person name="Rokhsar D."/>
            <person name="Bowler C."/>
        </authorList>
    </citation>
    <scope>GENOME REANNOTATION</scope>
    <source>
        <strain evidence="3">CCAP 1055/1</strain>
    </source>
</reference>
<dbReference type="InParanoid" id="B7FVR0"/>
<dbReference type="InterPro" id="IPR011009">
    <property type="entry name" value="Kinase-like_dom_sf"/>
</dbReference>
<dbReference type="Pfam" id="PF01636">
    <property type="entry name" value="APH"/>
    <property type="match status" value="1"/>
</dbReference>
<organism evidence="2 3">
    <name type="scientific">Phaeodactylum tricornutum (strain CCAP 1055/1)</name>
    <dbReference type="NCBI Taxonomy" id="556484"/>
    <lineage>
        <taxon>Eukaryota</taxon>
        <taxon>Sar</taxon>
        <taxon>Stramenopiles</taxon>
        <taxon>Ochrophyta</taxon>
        <taxon>Bacillariophyta</taxon>
        <taxon>Bacillariophyceae</taxon>
        <taxon>Bacillariophycidae</taxon>
        <taxon>Naviculales</taxon>
        <taxon>Phaeodactylaceae</taxon>
        <taxon>Phaeodactylum</taxon>
    </lineage>
</organism>
<accession>B7FVR0</accession>
<sequence>MASTQRRNGAQGQSTTRVREPLDLARLASWMIKQPSLPVSILSFDMLLSSLDIQQFGFGQSNPTYLIQIRPGDTGSSKPYSLVLRRKPTKIVHMSAHALHREYKVLRALAQHNTLHPDGKVPVPKVYAYCYDQSILGAEFYVMEFVQGRIFTDPSFPGLSTFDRQTAYQQVLTVLANLHAVDLDEVGLATYGKRGHYVSRQLARLLAISHQQSILAGARVPEIEACAKALSVHAPVCPDAISLLHGDFKVDNLVFHSSEPRIVAVLDWELSTIGDPLCDVANLSMMYYIPHPSTIGIAGIQGVDFEVLGLPTRRDLVHGYCSRNTLIDVDSAWEWSGFYLAFLFFKNCVIVQGVAQRAKAGVASSAMAHQVAELLPTVLHLCRYIIRTLPPPSPTNLKSRL</sequence>
<dbReference type="CDD" id="cd05154">
    <property type="entry name" value="ACAD10_11_N-like"/>
    <property type="match status" value="1"/>
</dbReference>
<dbReference type="Proteomes" id="UP000000759">
    <property type="component" value="Chromosome 5"/>
</dbReference>
<dbReference type="Gene3D" id="3.90.1200.10">
    <property type="match status" value="1"/>
</dbReference>
<keyword evidence="3" id="KW-1185">Reference proteome</keyword>
<proteinExistence type="predicted"/>
<evidence type="ECO:0000259" key="1">
    <source>
        <dbReference type="Pfam" id="PF01636"/>
    </source>
</evidence>
<evidence type="ECO:0000313" key="3">
    <source>
        <dbReference type="Proteomes" id="UP000000759"/>
    </source>
</evidence>